<dbReference type="Proteomes" id="UP000016570">
    <property type="component" value="Unassembled WGS sequence"/>
</dbReference>
<evidence type="ECO:0000259" key="1">
    <source>
        <dbReference type="Pfam" id="PF01902"/>
    </source>
</evidence>
<feature type="domain" description="Diphthamide synthase" evidence="1">
    <location>
        <begin position="5"/>
        <end position="211"/>
    </location>
</feature>
<protein>
    <recommendedName>
        <fullName evidence="1">Diphthamide synthase domain-containing protein</fullName>
    </recommendedName>
</protein>
<evidence type="ECO:0000313" key="3">
    <source>
        <dbReference type="Proteomes" id="UP000016570"/>
    </source>
</evidence>
<keyword evidence="3" id="KW-1185">Reference proteome</keyword>
<organism evidence="2 3">
    <name type="scientific">Vibrio proteolyticus NBRC 13287</name>
    <dbReference type="NCBI Taxonomy" id="1219065"/>
    <lineage>
        <taxon>Bacteria</taxon>
        <taxon>Pseudomonadati</taxon>
        <taxon>Pseudomonadota</taxon>
        <taxon>Gammaproteobacteria</taxon>
        <taxon>Vibrionales</taxon>
        <taxon>Vibrionaceae</taxon>
        <taxon>Vibrio</taxon>
    </lineage>
</organism>
<dbReference type="eggNOG" id="COG2102">
    <property type="taxonomic scope" value="Bacteria"/>
</dbReference>
<dbReference type="Gene3D" id="3.90.1490.10">
    <property type="entry name" value="putative n-type atp pyrophosphatase, domain 2"/>
    <property type="match status" value="1"/>
</dbReference>
<dbReference type="STRING" id="1219065.VPR01S_25_00790"/>
<evidence type="ECO:0000313" key="2">
    <source>
        <dbReference type="EMBL" id="GAD69235.1"/>
    </source>
</evidence>
<reference evidence="2 3" key="1">
    <citation type="submission" date="2013-09" db="EMBL/GenBank/DDBJ databases">
        <title>Whole genome shotgun sequence of Vibrio proteolyticus NBRC 13287.</title>
        <authorList>
            <person name="Isaki S."/>
            <person name="Hosoyama A."/>
            <person name="Numata M."/>
            <person name="Hashimoto M."/>
            <person name="Hosoyama Y."/>
            <person name="Tsuchikane K."/>
            <person name="Noguchi M."/>
            <person name="Hirakata S."/>
            <person name="Ichikawa N."/>
            <person name="Ohji S."/>
            <person name="Yamazoe A."/>
            <person name="Fujita N."/>
        </authorList>
    </citation>
    <scope>NUCLEOTIDE SEQUENCE [LARGE SCALE GENOMIC DNA]</scope>
    <source>
        <strain evidence="2 3">NBRC 13287</strain>
    </source>
</reference>
<name>U3A6A5_VIBPR</name>
<proteinExistence type="predicted"/>
<dbReference type="Pfam" id="PF01902">
    <property type="entry name" value="Diphthami_syn_2"/>
    <property type="match status" value="1"/>
</dbReference>
<dbReference type="InterPro" id="IPR014729">
    <property type="entry name" value="Rossmann-like_a/b/a_fold"/>
</dbReference>
<dbReference type="InterPro" id="IPR002761">
    <property type="entry name" value="Diphthami_syn_dom"/>
</dbReference>
<gene>
    <name evidence="2" type="ORF">VPR01S_25_00790</name>
</gene>
<dbReference type="Gene3D" id="3.40.50.620">
    <property type="entry name" value="HUPs"/>
    <property type="match status" value="1"/>
</dbReference>
<comment type="caution">
    <text evidence="2">The sequence shown here is derived from an EMBL/GenBank/DDBJ whole genome shotgun (WGS) entry which is preliminary data.</text>
</comment>
<dbReference type="SUPFAM" id="SSF52402">
    <property type="entry name" value="Adenine nucleotide alpha hydrolases-like"/>
    <property type="match status" value="1"/>
</dbReference>
<accession>U3A6A5</accession>
<dbReference type="EMBL" id="BATJ01000025">
    <property type="protein sequence ID" value="GAD69235.1"/>
    <property type="molecule type" value="Genomic_DNA"/>
</dbReference>
<sequence>MTKNVIVSWSSGKDSALTLERLLEDPAYQVVGLYTTYVAEEVPFQATPLDVLVQQAALTGLPLLKIALPTVFPSNEVYQSTIVTALKQSGWAIDAVAFGDMFCNGIEQYRRSYIEPAGWECVFPLLGQDSRDLAQEILQRGIRTILVTIDGEALPTELCGRWYNHELLAQLPAGVDPCGENGEFHTLVTEAPCFSGQLQLTKLQVEQGPRFSYQRYTVCQLPKSKERV</sequence>
<dbReference type="AlphaFoldDB" id="U3A6A5"/>
<dbReference type="RefSeq" id="WP_021707203.1">
    <property type="nucleotide sequence ID" value="NZ_BATJ01000025.1"/>
</dbReference>